<sequence>MYKIAFDVMGSDKGATVAIQAAVEFLKTKTNLKLIFIGNEQEIKQALVNNGGLDDSQYEILATTEIIDMDGSIMDVRRKKDASLVRALELVKEQKVDAMLTGGNSAAFIAGAHFILGEFEGVTRPGFMPTMPTLTPGVTTLMLDVGANVENTAEDLLGYAKMASIYSREVQGVKSPRIGLMNIGEEASKGRDLQKEAYQLLKADKSLNFVGNIESREMTTGVVEVLVADGYSGNIALKAMEGMGKNILRGIKESLTKNLYRKLHALALKKAFKEFGNRFDYKNYAGAILIGVNGIIFKSHGSSDVQSFKATLRMTLEAVENDVLTKMKKGMAE</sequence>
<evidence type="ECO:0000256" key="1">
    <source>
        <dbReference type="ARBA" id="ARBA00001232"/>
    </source>
</evidence>
<keyword evidence="2 10" id="KW-0963">Cytoplasm</keyword>
<dbReference type="GO" id="GO:0006633">
    <property type="term" value="P:fatty acid biosynthetic process"/>
    <property type="evidence" value="ECO:0007669"/>
    <property type="project" value="UniProtKB-UniRule"/>
</dbReference>
<comment type="function">
    <text evidence="10">Catalyzes the reversible formation of acyl-phosphate (acyl-PO(4)) from acyl-[acyl-carrier-protein] (acyl-ACP). This enzyme utilizes acyl-ACP as fatty acyl donor, but not acyl-CoA.</text>
</comment>
<evidence type="ECO:0000256" key="7">
    <source>
        <dbReference type="ARBA" id="ARBA00023264"/>
    </source>
</evidence>
<dbReference type="AlphaFoldDB" id="A0A2K9BJE0"/>
<keyword evidence="4 10" id="KW-0808">Transferase</keyword>
<comment type="subcellular location">
    <subcellularLocation>
        <location evidence="10">Cytoplasm</location>
    </subcellularLocation>
    <text evidence="10">Associated with the membrane possibly through PlsY.</text>
</comment>
<dbReference type="PIRSF" id="PIRSF002465">
    <property type="entry name" value="Phsphlp_syn_PlsX"/>
    <property type="match status" value="1"/>
</dbReference>
<evidence type="ECO:0000313" key="11">
    <source>
        <dbReference type="EMBL" id="AUF83406.1"/>
    </source>
</evidence>
<comment type="pathway">
    <text evidence="10">Lipid metabolism; phospholipid metabolism.</text>
</comment>
<dbReference type="OrthoDB" id="9806408at2"/>
<organism evidence="11 12">
    <name type="scientific">Mesoplasma syrphidae</name>
    <dbReference type="NCBI Taxonomy" id="225999"/>
    <lineage>
        <taxon>Bacteria</taxon>
        <taxon>Bacillati</taxon>
        <taxon>Mycoplasmatota</taxon>
        <taxon>Mollicutes</taxon>
        <taxon>Entomoplasmatales</taxon>
        <taxon>Entomoplasmataceae</taxon>
        <taxon>Mesoplasma</taxon>
    </lineage>
</organism>
<dbReference type="GO" id="GO:0005737">
    <property type="term" value="C:cytoplasm"/>
    <property type="evidence" value="ECO:0007669"/>
    <property type="project" value="UniProtKB-SubCell"/>
</dbReference>
<gene>
    <name evidence="10" type="primary">plsX</name>
    <name evidence="11" type="ORF">CXP39_01120</name>
</gene>
<protein>
    <recommendedName>
        <fullName evidence="8 10">Phosphate acyltransferase</fullName>
        <ecNumber evidence="8 10">2.3.1.274</ecNumber>
    </recommendedName>
    <alternativeName>
        <fullName evidence="10">Acyl-ACP phosphotransacylase</fullName>
    </alternativeName>
    <alternativeName>
        <fullName evidence="10">Acyl-[acyl-carrier-protein]--phosphate acyltransferase</fullName>
    </alternativeName>
    <alternativeName>
        <fullName evidence="10">Phosphate-acyl-ACP acyltransferase</fullName>
    </alternativeName>
</protein>
<dbReference type="PANTHER" id="PTHR30100">
    <property type="entry name" value="FATTY ACID/PHOSPHOLIPID SYNTHESIS PROTEIN PLSX"/>
    <property type="match status" value="1"/>
</dbReference>
<evidence type="ECO:0000256" key="2">
    <source>
        <dbReference type="ARBA" id="ARBA00022490"/>
    </source>
</evidence>
<dbReference type="PANTHER" id="PTHR30100:SF1">
    <property type="entry name" value="PHOSPHATE ACYLTRANSFERASE"/>
    <property type="match status" value="1"/>
</dbReference>
<proteinExistence type="inferred from homology"/>
<dbReference type="UniPathway" id="UPA00085"/>
<accession>A0A2K9BJE0</accession>
<dbReference type="Pfam" id="PF02504">
    <property type="entry name" value="FA_synthesis"/>
    <property type="match status" value="1"/>
</dbReference>
<dbReference type="KEGG" id="msyr:CXP39_01120"/>
<keyword evidence="3 10" id="KW-0444">Lipid biosynthesis</keyword>
<dbReference type="GO" id="GO:0043811">
    <property type="term" value="F:phosphate:acyl-[acyl carrier protein] acyltransferase activity"/>
    <property type="evidence" value="ECO:0007669"/>
    <property type="project" value="UniProtKB-UniRule"/>
</dbReference>
<dbReference type="EC" id="2.3.1.274" evidence="8 10"/>
<evidence type="ECO:0000256" key="9">
    <source>
        <dbReference type="ARBA" id="ARBA00046608"/>
    </source>
</evidence>
<keyword evidence="5 10" id="KW-0443">Lipid metabolism</keyword>
<keyword evidence="12" id="KW-1185">Reference proteome</keyword>
<dbReference type="InterPro" id="IPR012281">
    <property type="entry name" value="Phospholipid_synth_PlsX-like"/>
</dbReference>
<comment type="similarity">
    <text evidence="10">Belongs to the PlsX family.</text>
</comment>
<reference evidence="11 12" key="1">
    <citation type="submission" date="2017-12" db="EMBL/GenBank/DDBJ databases">
        <title>Mesoplasma syrphidae YJS, Complete Genome.</title>
        <authorList>
            <person name="Knight T.F."/>
            <person name="Citino T."/>
            <person name="Rubinstein R."/>
            <person name="Neuschaefer Z."/>
        </authorList>
    </citation>
    <scope>NUCLEOTIDE SEQUENCE [LARGE SCALE GENOMIC DNA]</scope>
    <source>
        <strain evidence="11 12">YJS</strain>
    </source>
</reference>
<dbReference type="GO" id="GO:0008654">
    <property type="term" value="P:phospholipid biosynthetic process"/>
    <property type="evidence" value="ECO:0007669"/>
    <property type="project" value="UniProtKB-KW"/>
</dbReference>
<evidence type="ECO:0000256" key="6">
    <source>
        <dbReference type="ARBA" id="ARBA00023209"/>
    </source>
</evidence>
<evidence type="ECO:0000256" key="3">
    <source>
        <dbReference type="ARBA" id="ARBA00022516"/>
    </source>
</evidence>
<dbReference type="Gene3D" id="3.40.718.10">
    <property type="entry name" value="Isopropylmalate Dehydrogenase"/>
    <property type="match status" value="1"/>
</dbReference>
<evidence type="ECO:0000256" key="8">
    <source>
        <dbReference type="ARBA" id="ARBA00024069"/>
    </source>
</evidence>
<dbReference type="InterPro" id="IPR003664">
    <property type="entry name" value="FA_synthesis"/>
</dbReference>
<dbReference type="RefSeq" id="WP_027048508.1">
    <property type="nucleotide sequence ID" value="NZ_CP025257.1"/>
</dbReference>
<evidence type="ECO:0000256" key="5">
    <source>
        <dbReference type="ARBA" id="ARBA00023098"/>
    </source>
</evidence>
<evidence type="ECO:0000256" key="4">
    <source>
        <dbReference type="ARBA" id="ARBA00022679"/>
    </source>
</evidence>
<name>A0A2K9BJE0_9MOLU</name>
<keyword evidence="11" id="KW-0012">Acyltransferase</keyword>
<dbReference type="EMBL" id="CP025257">
    <property type="protein sequence ID" value="AUF83406.1"/>
    <property type="molecule type" value="Genomic_DNA"/>
</dbReference>
<dbReference type="NCBIfam" id="TIGR00182">
    <property type="entry name" value="plsX"/>
    <property type="match status" value="1"/>
</dbReference>
<comment type="catalytic activity">
    <reaction evidence="1 10">
        <text>a fatty acyl-[ACP] + phosphate = an acyl phosphate + holo-[ACP]</text>
        <dbReference type="Rhea" id="RHEA:42292"/>
        <dbReference type="Rhea" id="RHEA-COMP:9685"/>
        <dbReference type="Rhea" id="RHEA-COMP:14125"/>
        <dbReference type="ChEBI" id="CHEBI:43474"/>
        <dbReference type="ChEBI" id="CHEBI:59918"/>
        <dbReference type="ChEBI" id="CHEBI:64479"/>
        <dbReference type="ChEBI" id="CHEBI:138651"/>
        <dbReference type="EC" id="2.3.1.274"/>
    </reaction>
</comment>
<evidence type="ECO:0000313" key="12">
    <source>
        <dbReference type="Proteomes" id="UP000233419"/>
    </source>
</evidence>
<comment type="subunit">
    <text evidence="9 10">Homodimer. Probably interacts with PlsY.</text>
</comment>
<dbReference type="SUPFAM" id="SSF53659">
    <property type="entry name" value="Isocitrate/Isopropylmalate dehydrogenase-like"/>
    <property type="match status" value="1"/>
</dbReference>
<evidence type="ECO:0000256" key="10">
    <source>
        <dbReference type="HAMAP-Rule" id="MF_00019"/>
    </source>
</evidence>
<keyword evidence="7 10" id="KW-1208">Phospholipid metabolism</keyword>
<keyword evidence="6 10" id="KW-0594">Phospholipid biosynthesis</keyword>
<dbReference type="Proteomes" id="UP000233419">
    <property type="component" value="Chromosome"/>
</dbReference>
<dbReference type="HAMAP" id="MF_00019">
    <property type="entry name" value="PlsX"/>
    <property type="match status" value="1"/>
</dbReference>